<reference evidence="2" key="3">
    <citation type="submission" date="2021-06" db="EMBL/GenBank/DDBJ databases">
        <authorList>
            <person name="Diorio-Toth L."/>
        </authorList>
    </citation>
    <scope>NUCLEOTIDE SEQUENCE</scope>
    <source>
        <strain evidence="2">AL_065</strain>
    </source>
</reference>
<evidence type="ECO:0000256" key="1">
    <source>
        <dbReference type="SAM" id="Coils"/>
    </source>
</evidence>
<feature type="coiled-coil region" evidence="1">
    <location>
        <begin position="68"/>
        <end position="105"/>
    </location>
</feature>
<proteinExistence type="predicted"/>
<evidence type="ECO:0000313" key="3">
    <source>
        <dbReference type="Proteomes" id="UP000293391"/>
    </source>
</evidence>
<protein>
    <submittedName>
        <fullName evidence="2">Uncharacterized protein</fullName>
    </submittedName>
</protein>
<dbReference type="InterPro" id="IPR010160">
    <property type="entry name" value="CRISPR-assoc_prot_Cmr5"/>
</dbReference>
<name>A0AAJ4P6M6_ACILW</name>
<accession>A0AAJ4P6M6</accession>
<keyword evidence="1" id="KW-0175">Coiled coil</keyword>
<dbReference type="EMBL" id="CP078045">
    <property type="protein sequence ID" value="QXR08933.1"/>
    <property type="molecule type" value="Genomic_DNA"/>
</dbReference>
<dbReference type="Pfam" id="PF09701">
    <property type="entry name" value="Cas_Cmr5"/>
    <property type="match status" value="1"/>
</dbReference>
<dbReference type="RefSeq" id="WP_034439534.1">
    <property type="nucleotide sequence ID" value="NZ_CP046296.1"/>
</dbReference>
<sequence length="124" mass="14290">MNNIIHTCFVASISDIKNNPMEVVTNGLIETISFLKLHQVNNFLVKIKTGILKDEWNMAKNLQEILGKRSLESQKRILEKANEILNNLVQEDRQLLKIAEEVETEKTVKISINDLRARVHKNRA</sequence>
<dbReference type="AlphaFoldDB" id="A0AAJ4P6M6"/>
<evidence type="ECO:0000313" key="2">
    <source>
        <dbReference type="EMBL" id="QXR08933.1"/>
    </source>
</evidence>
<gene>
    <name evidence="2" type="ORF">EVX74_007915</name>
</gene>
<dbReference type="Proteomes" id="UP000293391">
    <property type="component" value="Chromosome"/>
</dbReference>
<reference evidence="2" key="2">
    <citation type="journal article" date="2019" name="Nat. Commun.">
        <title>Spatiotemporal dynamics of multidrug resistant bacteria on intensive care unit surfaces.</title>
        <authorList>
            <person name="D'Souza A.W."/>
            <person name="Potter R.F."/>
            <person name="Wallace M."/>
            <person name="Shupe A."/>
            <person name="Patel S."/>
            <person name="Sun X."/>
            <person name="Gul D."/>
            <person name="Kwon J.H."/>
            <person name="Andleeb S."/>
            <person name="Burnham C.D."/>
            <person name="Dantas G."/>
        </authorList>
    </citation>
    <scope>NUCLEOTIDE SEQUENCE</scope>
    <source>
        <strain evidence="2">AL_065</strain>
    </source>
</reference>
<reference evidence="2" key="1">
    <citation type="submission" date="2018-10" db="EMBL/GenBank/DDBJ databases">
        <authorList>
            <person name="D'Souza A.W."/>
            <person name="Potter R.F."/>
            <person name="Wallace M."/>
            <person name="Shupe A."/>
            <person name="Patel S."/>
            <person name="Sun S."/>
            <person name="Gul D."/>
            <person name="Kwon J.H."/>
            <person name="Andleeb S."/>
            <person name="Burnham C.-A.D."/>
            <person name="Dantas G."/>
        </authorList>
    </citation>
    <scope>NUCLEOTIDE SEQUENCE</scope>
    <source>
        <strain evidence="2">AL_065</strain>
    </source>
</reference>
<organism evidence="2 3">
    <name type="scientific">Acinetobacter lwoffii</name>
    <dbReference type="NCBI Taxonomy" id="28090"/>
    <lineage>
        <taxon>Bacteria</taxon>
        <taxon>Pseudomonadati</taxon>
        <taxon>Pseudomonadota</taxon>
        <taxon>Gammaproteobacteria</taxon>
        <taxon>Moraxellales</taxon>
        <taxon>Moraxellaceae</taxon>
        <taxon>Acinetobacter</taxon>
    </lineage>
</organism>